<dbReference type="Pfam" id="PF00015">
    <property type="entry name" value="MCPsignal"/>
    <property type="match status" value="1"/>
</dbReference>
<keyword evidence="15" id="KW-1185">Reference proteome</keyword>
<proteinExistence type="inferred from homology"/>
<dbReference type="InterPro" id="IPR033479">
    <property type="entry name" value="dCache_1"/>
</dbReference>
<evidence type="ECO:0000256" key="2">
    <source>
        <dbReference type="ARBA" id="ARBA00022475"/>
    </source>
</evidence>
<gene>
    <name evidence="14" type="ORF">DSLASN_06300</name>
</gene>
<keyword evidence="2" id="KW-1003">Cell membrane</keyword>
<feature type="transmembrane region" description="Helical" evidence="11">
    <location>
        <begin position="275"/>
        <end position="295"/>
    </location>
</feature>
<comment type="similarity">
    <text evidence="9">Belongs to the methyl-accepting chemotaxis (MCP) protein family.</text>
</comment>
<organism evidence="14 15">
    <name type="scientific">Desulfoluna limicola</name>
    <dbReference type="NCBI Taxonomy" id="2810562"/>
    <lineage>
        <taxon>Bacteria</taxon>
        <taxon>Pseudomonadati</taxon>
        <taxon>Thermodesulfobacteriota</taxon>
        <taxon>Desulfobacteria</taxon>
        <taxon>Desulfobacterales</taxon>
        <taxon>Desulfolunaceae</taxon>
        <taxon>Desulfoluna</taxon>
    </lineage>
</organism>
<evidence type="ECO:0000256" key="5">
    <source>
        <dbReference type="ARBA" id="ARBA00022692"/>
    </source>
</evidence>
<evidence type="ECO:0000256" key="7">
    <source>
        <dbReference type="ARBA" id="ARBA00023136"/>
    </source>
</evidence>
<comment type="subcellular location">
    <subcellularLocation>
        <location evidence="1">Cell inner membrane</location>
        <topology evidence="1">Multi-pass membrane protein</topology>
    </subcellularLocation>
</comment>
<evidence type="ECO:0000256" key="3">
    <source>
        <dbReference type="ARBA" id="ARBA00022500"/>
    </source>
</evidence>
<dbReference type="SUPFAM" id="SSF58104">
    <property type="entry name" value="Methyl-accepting chemotaxis protein (MCP) signaling domain"/>
    <property type="match status" value="1"/>
</dbReference>
<evidence type="ECO:0000256" key="4">
    <source>
        <dbReference type="ARBA" id="ARBA00022519"/>
    </source>
</evidence>
<dbReference type="RefSeq" id="WP_236891292.1">
    <property type="nucleotide sequence ID" value="NZ_AP024488.1"/>
</dbReference>
<evidence type="ECO:0000259" key="13">
    <source>
        <dbReference type="PROSITE" id="PS50192"/>
    </source>
</evidence>
<keyword evidence="6 11" id="KW-1133">Transmembrane helix</keyword>
<dbReference type="PANTHER" id="PTHR32089:SF112">
    <property type="entry name" value="LYSOZYME-LIKE PROTEIN-RELATED"/>
    <property type="match status" value="1"/>
</dbReference>
<dbReference type="CDD" id="cd06225">
    <property type="entry name" value="HAMP"/>
    <property type="match status" value="1"/>
</dbReference>
<dbReference type="Pfam" id="PF02743">
    <property type="entry name" value="dCache_1"/>
    <property type="match status" value="1"/>
</dbReference>
<keyword evidence="3" id="KW-0145">Chemotaxis</keyword>
<dbReference type="PROSITE" id="PS50192">
    <property type="entry name" value="T_SNARE"/>
    <property type="match status" value="1"/>
</dbReference>
<evidence type="ECO:0000256" key="11">
    <source>
        <dbReference type="SAM" id="Phobius"/>
    </source>
</evidence>
<protein>
    <submittedName>
        <fullName evidence="14">Methyl-accepting chemotaxis protein</fullName>
    </submittedName>
</protein>
<dbReference type="Gene3D" id="1.10.287.950">
    <property type="entry name" value="Methyl-accepting chemotaxis protein"/>
    <property type="match status" value="1"/>
</dbReference>
<dbReference type="InterPro" id="IPR000727">
    <property type="entry name" value="T_SNARE_dom"/>
</dbReference>
<dbReference type="InterPro" id="IPR003660">
    <property type="entry name" value="HAMP_dom"/>
</dbReference>
<keyword evidence="5 11" id="KW-0812">Transmembrane</keyword>
<feature type="domain" description="T-SNARE coiled-coil homology" evidence="13">
    <location>
        <begin position="529"/>
        <end position="591"/>
    </location>
</feature>
<dbReference type="EMBL" id="AP024488">
    <property type="protein sequence ID" value="BCS94998.1"/>
    <property type="molecule type" value="Genomic_DNA"/>
</dbReference>
<dbReference type="CDD" id="cd18773">
    <property type="entry name" value="PDC1_HK_sensor"/>
    <property type="match status" value="1"/>
</dbReference>
<accession>A0ABM7PBU0</accession>
<name>A0ABM7PBU0_9BACT</name>
<dbReference type="InterPro" id="IPR004089">
    <property type="entry name" value="MCPsignal_dom"/>
</dbReference>
<evidence type="ECO:0000259" key="12">
    <source>
        <dbReference type="PROSITE" id="PS50111"/>
    </source>
</evidence>
<evidence type="ECO:0000256" key="1">
    <source>
        <dbReference type="ARBA" id="ARBA00004429"/>
    </source>
</evidence>
<dbReference type="Proteomes" id="UP001320148">
    <property type="component" value="Chromosome"/>
</dbReference>
<sequence length="642" mass="69004">MSAKLKILSLIGLLLSLSILLVSLIGFKNFKSASVENHTGKLNNQTFLIANAIEQKMSRYFDALNIVADGIEIDESGLLNIERTISNMHILTADLGVLNAYIAIKSGATYAHAADGLVEGFNALEKNREWYLRGFKGEKKIITTPYTSAEGNVVMAVGVPVTRKGNVLGVLCVNLKVDQITQFIQGLTPENQLFVSRDDGYLLASQDTGMLGQNLFELRPSYKQYKEDEKSLHSYRFEGNEYQVVSVKIDSLNWTVWSWDFWSRINAASNENLKISLLIAVVLISLSLCFVYYIVVKLMYLPIGGEPKEIEEIIKQISQGDLASVPPVSGKETGILASTKLMSQNLTQMIQDIQEGVGTLHTSSGQLYEVSQRMTANSEDTADRTTEVASASEEMTANMNGIASATEQAATNIQMVVAAAEEMSSTISEIAANTAKGSQTTMDAVQKAENVSSQVTALSQAASKISKVTETISEISEQTNLLALNATIEAARAGEAGKGFAVVAGEIKDLAKQTSDATGEIGNSIGEVQAMTRESIAAIESIVSVINEINGIVNTMATAIEEQAATTKEIADNVSQAGLGVQEVNENVNQASSVTGEVSQSIHKISQASEEMQSGSLKVNTNASELSSLAESLNQMVSKFTL</sequence>
<evidence type="ECO:0000256" key="8">
    <source>
        <dbReference type="ARBA" id="ARBA00023224"/>
    </source>
</evidence>
<keyword evidence="7 11" id="KW-0472">Membrane</keyword>
<evidence type="ECO:0000256" key="6">
    <source>
        <dbReference type="ARBA" id="ARBA00022989"/>
    </source>
</evidence>
<dbReference type="PROSITE" id="PS50111">
    <property type="entry name" value="CHEMOTAXIS_TRANSDUC_2"/>
    <property type="match status" value="1"/>
</dbReference>
<reference evidence="14 15" key="1">
    <citation type="submission" date="2021-02" db="EMBL/GenBank/DDBJ databases">
        <title>Complete genome of Desulfoluna sp. strain ASN36.</title>
        <authorList>
            <person name="Takahashi A."/>
            <person name="Kojima H."/>
            <person name="Fukui M."/>
        </authorList>
    </citation>
    <scope>NUCLEOTIDE SEQUENCE [LARGE SCALE GENOMIC DNA]</scope>
    <source>
        <strain evidence="14 15">ASN36</strain>
    </source>
</reference>
<dbReference type="SMART" id="SM00283">
    <property type="entry name" value="MA"/>
    <property type="match status" value="1"/>
</dbReference>
<dbReference type="Pfam" id="PF00672">
    <property type="entry name" value="HAMP"/>
    <property type="match status" value="1"/>
</dbReference>
<evidence type="ECO:0000313" key="14">
    <source>
        <dbReference type="EMBL" id="BCS94998.1"/>
    </source>
</evidence>
<evidence type="ECO:0000256" key="9">
    <source>
        <dbReference type="ARBA" id="ARBA00029447"/>
    </source>
</evidence>
<dbReference type="Gene3D" id="3.30.450.20">
    <property type="entry name" value="PAS domain"/>
    <property type="match status" value="2"/>
</dbReference>
<evidence type="ECO:0000256" key="10">
    <source>
        <dbReference type="PROSITE-ProRule" id="PRU00284"/>
    </source>
</evidence>
<keyword evidence="8 10" id="KW-0807">Transducer</keyword>
<feature type="domain" description="Methyl-accepting transducer" evidence="12">
    <location>
        <begin position="370"/>
        <end position="606"/>
    </location>
</feature>
<dbReference type="PANTHER" id="PTHR32089">
    <property type="entry name" value="METHYL-ACCEPTING CHEMOTAXIS PROTEIN MCPB"/>
    <property type="match status" value="1"/>
</dbReference>
<keyword evidence="4" id="KW-0997">Cell inner membrane</keyword>
<evidence type="ECO:0000313" key="15">
    <source>
        <dbReference type="Proteomes" id="UP001320148"/>
    </source>
</evidence>